<sequence>MNSFLKILVVIGISFWMAACSTSENKTNTKSLEKRAEKVKVTTLEKRLIARKLELSTTLQGYESVNIAPSITGTIEHIFVDVGTKVKKGDLLVRLDQQQYNTARLTFLNAKTDFERIKVLNETGTVSQQEFDQAKLAFDQAKENLEFLEANTFVRAPFNGVIAAKNYEDGELYSGTPILTLTQTHLLKAYVSIPESYVPFVNEGMEINVFSDVFPTDTFPATVEIVYPTVDSDTHTFQTKIRIPNPDLKLRPGMFVRTTMKLNEVEALLVPYQAVLKLTGSNNRYLFVNNNGVAKRVDVKLGQRFDELIEVFSDDLKEGDLIVTVGQAKLVDGTPLEVVK</sequence>
<dbReference type="FunFam" id="2.40.30.170:FF:000010">
    <property type="entry name" value="Efflux RND transporter periplasmic adaptor subunit"/>
    <property type="match status" value="1"/>
</dbReference>
<dbReference type="Pfam" id="PF25973">
    <property type="entry name" value="BSH_CzcB"/>
    <property type="match status" value="1"/>
</dbReference>
<dbReference type="PROSITE" id="PS51257">
    <property type="entry name" value="PROKAR_LIPOPROTEIN"/>
    <property type="match status" value="1"/>
</dbReference>
<feature type="domain" description="YknX-like C-terminal permuted SH3-like" evidence="5">
    <location>
        <begin position="268"/>
        <end position="337"/>
    </location>
</feature>
<dbReference type="InParanoid" id="A0A1I1ZVD9"/>
<dbReference type="Gene3D" id="2.40.30.170">
    <property type="match status" value="1"/>
</dbReference>
<organism evidence="6 7">
    <name type="scientific">Thermophagus xiamenensis</name>
    <dbReference type="NCBI Taxonomy" id="385682"/>
    <lineage>
        <taxon>Bacteria</taxon>
        <taxon>Pseudomonadati</taxon>
        <taxon>Bacteroidota</taxon>
        <taxon>Bacteroidia</taxon>
        <taxon>Marinilabiliales</taxon>
        <taxon>Marinilabiliaceae</taxon>
        <taxon>Thermophagus</taxon>
    </lineage>
</organism>
<feature type="chain" id="PRO_5010180201" evidence="2">
    <location>
        <begin position="19"/>
        <end position="340"/>
    </location>
</feature>
<feature type="signal peptide" evidence="2">
    <location>
        <begin position="1"/>
        <end position="18"/>
    </location>
</feature>
<evidence type="ECO:0000259" key="4">
    <source>
        <dbReference type="Pfam" id="PF25973"/>
    </source>
</evidence>
<dbReference type="FunCoup" id="A0A1I1ZVD9">
    <property type="interactions" value="370"/>
</dbReference>
<dbReference type="GO" id="GO:1990281">
    <property type="term" value="C:efflux pump complex"/>
    <property type="evidence" value="ECO:0007669"/>
    <property type="project" value="TreeGrafter"/>
</dbReference>
<feature type="domain" description="CzcB-like barrel-sandwich hybrid" evidence="4">
    <location>
        <begin position="65"/>
        <end position="172"/>
    </location>
</feature>
<dbReference type="Gene3D" id="1.10.287.470">
    <property type="entry name" value="Helix hairpin bin"/>
    <property type="match status" value="1"/>
</dbReference>
<dbReference type="OrthoDB" id="9798190at2"/>
<keyword evidence="2" id="KW-0732">Signal</keyword>
<feature type="domain" description="CusB-like beta-barrel" evidence="3">
    <location>
        <begin position="191"/>
        <end position="261"/>
    </location>
</feature>
<evidence type="ECO:0000259" key="5">
    <source>
        <dbReference type="Pfam" id="PF25989"/>
    </source>
</evidence>
<evidence type="ECO:0000313" key="6">
    <source>
        <dbReference type="EMBL" id="SFE35592.1"/>
    </source>
</evidence>
<reference evidence="6 7" key="1">
    <citation type="submission" date="2016-10" db="EMBL/GenBank/DDBJ databases">
        <authorList>
            <person name="de Groot N.N."/>
        </authorList>
    </citation>
    <scope>NUCLEOTIDE SEQUENCE [LARGE SCALE GENOMIC DNA]</scope>
    <source>
        <strain evidence="6 7">DSM 19012</strain>
    </source>
</reference>
<evidence type="ECO:0000313" key="7">
    <source>
        <dbReference type="Proteomes" id="UP000181976"/>
    </source>
</evidence>
<dbReference type="AlphaFoldDB" id="A0A1I1ZVD9"/>
<dbReference type="STRING" id="385682.SAMN05444380_11025"/>
<dbReference type="GO" id="GO:0015562">
    <property type="term" value="F:efflux transmembrane transporter activity"/>
    <property type="evidence" value="ECO:0007669"/>
    <property type="project" value="TreeGrafter"/>
</dbReference>
<dbReference type="Pfam" id="PF25989">
    <property type="entry name" value="YknX_C"/>
    <property type="match status" value="1"/>
</dbReference>
<evidence type="ECO:0000259" key="3">
    <source>
        <dbReference type="Pfam" id="PF25954"/>
    </source>
</evidence>
<dbReference type="InterPro" id="IPR058637">
    <property type="entry name" value="YknX-like_C"/>
</dbReference>
<dbReference type="Proteomes" id="UP000181976">
    <property type="component" value="Unassembled WGS sequence"/>
</dbReference>
<comment type="similarity">
    <text evidence="1">Belongs to the membrane fusion protein (MFP) (TC 8.A.1) family.</text>
</comment>
<dbReference type="Gene3D" id="2.40.50.100">
    <property type="match status" value="1"/>
</dbReference>
<dbReference type="PANTHER" id="PTHR30469">
    <property type="entry name" value="MULTIDRUG RESISTANCE PROTEIN MDTA"/>
    <property type="match status" value="1"/>
</dbReference>
<proteinExistence type="inferred from homology"/>
<dbReference type="InterPro" id="IPR058647">
    <property type="entry name" value="BSH_CzcB-like"/>
</dbReference>
<evidence type="ECO:0000256" key="2">
    <source>
        <dbReference type="SAM" id="SignalP"/>
    </source>
</evidence>
<dbReference type="eggNOG" id="COG0845">
    <property type="taxonomic scope" value="Bacteria"/>
</dbReference>
<dbReference type="InterPro" id="IPR006143">
    <property type="entry name" value="RND_pump_MFP"/>
</dbReference>
<dbReference type="NCBIfam" id="TIGR01730">
    <property type="entry name" value="RND_mfp"/>
    <property type="match status" value="1"/>
</dbReference>
<dbReference type="SUPFAM" id="SSF111369">
    <property type="entry name" value="HlyD-like secretion proteins"/>
    <property type="match status" value="1"/>
</dbReference>
<dbReference type="Pfam" id="PF25954">
    <property type="entry name" value="Beta-barrel_RND_2"/>
    <property type="match status" value="1"/>
</dbReference>
<gene>
    <name evidence="6" type="ORF">SAMN05444380_11025</name>
</gene>
<dbReference type="EMBL" id="FONA01000010">
    <property type="protein sequence ID" value="SFE35592.1"/>
    <property type="molecule type" value="Genomic_DNA"/>
</dbReference>
<evidence type="ECO:0000256" key="1">
    <source>
        <dbReference type="ARBA" id="ARBA00009477"/>
    </source>
</evidence>
<dbReference type="InterPro" id="IPR058792">
    <property type="entry name" value="Beta-barrel_RND_2"/>
</dbReference>
<dbReference type="RefSeq" id="WP_010527156.1">
    <property type="nucleotide sequence ID" value="NZ_AFSL01000035.1"/>
</dbReference>
<accession>A0A1I1ZVD9</accession>
<dbReference type="Gene3D" id="2.40.420.20">
    <property type="match status" value="1"/>
</dbReference>
<keyword evidence="7" id="KW-1185">Reference proteome</keyword>
<protein>
    <submittedName>
        <fullName evidence="6">RND family efflux transporter, MFP subunit</fullName>
    </submittedName>
</protein>
<name>A0A1I1ZVD9_9BACT</name>